<keyword evidence="2" id="KW-1185">Reference proteome</keyword>
<accession>A0A139AXF4</accession>
<dbReference type="Proteomes" id="UP000070544">
    <property type="component" value="Unassembled WGS sequence"/>
</dbReference>
<name>A0A139AXF4_GONPJ</name>
<dbReference type="EMBL" id="KQ965733">
    <property type="protein sequence ID" value="KXS21384.1"/>
    <property type="molecule type" value="Genomic_DNA"/>
</dbReference>
<dbReference type="AlphaFoldDB" id="A0A139AXF4"/>
<protein>
    <submittedName>
        <fullName evidence="1">Uncharacterized protein</fullName>
    </submittedName>
</protein>
<evidence type="ECO:0000313" key="1">
    <source>
        <dbReference type="EMBL" id="KXS21384.1"/>
    </source>
</evidence>
<sequence length="104" mass="11962">MDGLKGSPSSVAQREALKTCRCVDCFLISRQEAPLSEALSKVCSNCHLRLHKREFSSRQWKENEQPRCQDCVELDWSNYVISKLASRTLKLLQLTSDPYAIHDY</sequence>
<organism evidence="1 2">
    <name type="scientific">Gonapodya prolifera (strain JEL478)</name>
    <name type="common">Monoblepharis prolifera</name>
    <dbReference type="NCBI Taxonomy" id="1344416"/>
    <lineage>
        <taxon>Eukaryota</taxon>
        <taxon>Fungi</taxon>
        <taxon>Fungi incertae sedis</taxon>
        <taxon>Chytridiomycota</taxon>
        <taxon>Chytridiomycota incertae sedis</taxon>
        <taxon>Monoblepharidomycetes</taxon>
        <taxon>Monoblepharidales</taxon>
        <taxon>Gonapodyaceae</taxon>
        <taxon>Gonapodya</taxon>
    </lineage>
</organism>
<proteinExistence type="predicted"/>
<evidence type="ECO:0000313" key="2">
    <source>
        <dbReference type="Proteomes" id="UP000070544"/>
    </source>
</evidence>
<reference evidence="1 2" key="1">
    <citation type="journal article" date="2015" name="Genome Biol. Evol.">
        <title>Phylogenomic analyses indicate that early fungi evolved digesting cell walls of algal ancestors of land plants.</title>
        <authorList>
            <person name="Chang Y."/>
            <person name="Wang S."/>
            <person name="Sekimoto S."/>
            <person name="Aerts A.L."/>
            <person name="Choi C."/>
            <person name="Clum A."/>
            <person name="LaButti K.M."/>
            <person name="Lindquist E.A."/>
            <person name="Yee Ngan C."/>
            <person name="Ohm R.A."/>
            <person name="Salamov A.A."/>
            <person name="Grigoriev I.V."/>
            <person name="Spatafora J.W."/>
            <person name="Berbee M.L."/>
        </authorList>
    </citation>
    <scope>NUCLEOTIDE SEQUENCE [LARGE SCALE GENOMIC DNA]</scope>
    <source>
        <strain evidence="1 2">JEL478</strain>
    </source>
</reference>
<gene>
    <name evidence="1" type="ORF">M427DRAFT_51602</name>
</gene>